<comment type="subcellular location">
    <subcellularLocation>
        <location evidence="1">Mitochondrion inner membrane</location>
        <topology evidence="1">Peripheral membrane protein</topology>
        <orientation evidence="1">Matrix side</orientation>
    </subcellularLocation>
</comment>
<keyword evidence="6" id="KW-0249">Electron transport</keyword>
<dbReference type="GO" id="GO:0005743">
    <property type="term" value="C:mitochondrial inner membrane"/>
    <property type="evidence" value="ECO:0007669"/>
    <property type="project" value="UniProtKB-SubCell"/>
</dbReference>
<proteinExistence type="inferred from homology"/>
<keyword evidence="3" id="KW-0813">Transport</keyword>
<evidence type="ECO:0000256" key="7">
    <source>
        <dbReference type="ARBA" id="ARBA00023128"/>
    </source>
</evidence>
<dbReference type="Proteomes" id="UP000265663">
    <property type="component" value="Unassembled WGS sequence"/>
</dbReference>
<evidence type="ECO:0000256" key="9">
    <source>
        <dbReference type="SAM" id="MobiDB-lite"/>
    </source>
</evidence>
<dbReference type="PANTHER" id="PTHR12653">
    <property type="entry name" value="NADH-UBIQUINONE OXIDOREDUCTASE 13 KD-B SUBUNIT"/>
    <property type="match status" value="1"/>
</dbReference>
<sequence length="276" mass="30814">MGALASRIFDGIETTVRKLSHAIAPQPRIPTTRSIMRAAARLLASLKPGQFLEPGTPTGLTGLLTHPSPRSTLLYHYNSTLDKLKKIPESSVYRQSTEALTKHRLAVVEQTKPAGWDEWQQKTLMQVQEDPERYQVLNTSGGETVVMPNEAEVDPRARRAEWDGEALQSMPEGIRSAKERLPHVGKMKGAANYSNERVLADIKFDPEPKYTAEAISELENRLGAGLIEEVIQVAEGEHKLVDAMVEAKVWEPLEEPAPEGQWSYFERNTHTSTQKP</sequence>
<dbReference type="Pfam" id="PF04716">
    <property type="entry name" value="ETC_C1_NDUFA5"/>
    <property type="match status" value="1"/>
</dbReference>
<evidence type="ECO:0000256" key="8">
    <source>
        <dbReference type="ARBA" id="ARBA00023136"/>
    </source>
</evidence>
<reference evidence="10 11" key="1">
    <citation type="journal article" date="2014" name="PLoS ONE">
        <title>De novo Genome Assembly of the Fungal Plant Pathogen Pyrenophora semeniperda.</title>
        <authorList>
            <person name="Soliai M.M."/>
            <person name="Meyer S.E."/>
            <person name="Udall J.A."/>
            <person name="Elzinga D.E."/>
            <person name="Hermansen R.A."/>
            <person name="Bodily P.M."/>
            <person name="Hart A.A."/>
            <person name="Coleman C.E."/>
        </authorList>
    </citation>
    <scope>NUCLEOTIDE SEQUENCE [LARGE SCALE GENOMIC DNA]</scope>
    <source>
        <strain evidence="10 11">CCB06</strain>
        <tissue evidence="10">Mycelium</tissue>
    </source>
</reference>
<keyword evidence="5" id="KW-0999">Mitochondrion inner membrane</keyword>
<evidence type="ECO:0000256" key="2">
    <source>
        <dbReference type="ARBA" id="ARBA00010261"/>
    </source>
</evidence>
<keyword evidence="8" id="KW-0472">Membrane</keyword>
<feature type="region of interest" description="Disordered" evidence="9">
    <location>
        <begin position="256"/>
        <end position="276"/>
    </location>
</feature>
<dbReference type="EMBL" id="KE747840">
    <property type="protein sequence ID" value="RMZ73561.1"/>
    <property type="molecule type" value="Genomic_DNA"/>
</dbReference>
<dbReference type="InterPro" id="IPR006806">
    <property type="entry name" value="NDUFA5"/>
</dbReference>
<evidence type="ECO:0000313" key="10">
    <source>
        <dbReference type="EMBL" id="RMZ73561.1"/>
    </source>
</evidence>
<evidence type="ECO:0000256" key="3">
    <source>
        <dbReference type="ARBA" id="ARBA00022448"/>
    </source>
</evidence>
<gene>
    <name evidence="10" type="ORF">GMOD_00008088</name>
</gene>
<keyword evidence="7" id="KW-0496">Mitochondrion</keyword>
<evidence type="ECO:0000256" key="6">
    <source>
        <dbReference type="ARBA" id="ARBA00022982"/>
    </source>
</evidence>
<evidence type="ECO:0000256" key="4">
    <source>
        <dbReference type="ARBA" id="ARBA00022660"/>
    </source>
</evidence>
<name>A0A3M7MGA2_9PLEO</name>
<protein>
    <submittedName>
        <fullName evidence="10">Bin amphiphysin Rvs domain for vesicular trafficking</fullName>
    </submittedName>
</protein>
<evidence type="ECO:0000256" key="1">
    <source>
        <dbReference type="ARBA" id="ARBA00004443"/>
    </source>
</evidence>
<keyword evidence="11" id="KW-1185">Reference proteome</keyword>
<keyword evidence="4" id="KW-0679">Respiratory chain</keyword>
<dbReference type="AlphaFoldDB" id="A0A3M7MGA2"/>
<dbReference type="GO" id="GO:0022904">
    <property type="term" value="P:respiratory electron transport chain"/>
    <property type="evidence" value="ECO:0007669"/>
    <property type="project" value="InterPro"/>
</dbReference>
<dbReference type="OrthoDB" id="286811at2759"/>
<accession>A0A3M7MGA2</accession>
<evidence type="ECO:0000313" key="11">
    <source>
        <dbReference type="Proteomes" id="UP000265663"/>
    </source>
</evidence>
<organism evidence="10 11">
    <name type="scientific">Pyrenophora seminiperda CCB06</name>
    <dbReference type="NCBI Taxonomy" id="1302712"/>
    <lineage>
        <taxon>Eukaryota</taxon>
        <taxon>Fungi</taxon>
        <taxon>Dikarya</taxon>
        <taxon>Ascomycota</taxon>
        <taxon>Pezizomycotina</taxon>
        <taxon>Dothideomycetes</taxon>
        <taxon>Pleosporomycetidae</taxon>
        <taxon>Pleosporales</taxon>
        <taxon>Pleosporineae</taxon>
        <taxon>Pleosporaceae</taxon>
        <taxon>Pyrenophora</taxon>
    </lineage>
</organism>
<evidence type="ECO:0000256" key="5">
    <source>
        <dbReference type="ARBA" id="ARBA00022792"/>
    </source>
</evidence>
<dbReference type="PANTHER" id="PTHR12653:SF0">
    <property type="entry name" value="NADH DEHYDROGENASE [UBIQUINONE] 1 ALPHA SUBCOMPLEX SUBUNIT 5"/>
    <property type="match status" value="1"/>
</dbReference>
<comment type="similarity">
    <text evidence="2">Belongs to the complex I NDUFA5 subunit family.</text>
</comment>